<dbReference type="OrthoDB" id="266020at2759"/>
<dbReference type="SMART" id="SM00360">
    <property type="entry name" value="RRM"/>
    <property type="match status" value="2"/>
</dbReference>
<protein>
    <recommendedName>
        <fullName evidence="2">RRM domain-containing protein</fullName>
    </recommendedName>
</protein>
<dbReference type="SUPFAM" id="SSF54928">
    <property type="entry name" value="RNA-binding domain, RBD"/>
    <property type="match status" value="2"/>
</dbReference>
<dbReference type="Proteomes" id="UP000509704">
    <property type="component" value="Chromosome 1"/>
</dbReference>
<gene>
    <name evidence="3" type="ORF">HG535_0A02040</name>
</gene>
<dbReference type="InterPro" id="IPR035979">
    <property type="entry name" value="RBD_domain_sf"/>
</dbReference>
<keyword evidence="4" id="KW-1185">Reference proteome</keyword>
<accession>A0A7H9AVC7</accession>
<dbReference type="CDD" id="cd00590">
    <property type="entry name" value="RRM_SF"/>
    <property type="match status" value="1"/>
</dbReference>
<evidence type="ECO:0000256" key="1">
    <source>
        <dbReference type="PROSITE-ProRule" id="PRU00176"/>
    </source>
</evidence>
<proteinExistence type="predicted"/>
<evidence type="ECO:0000259" key="2">
    <source>
        <dbReference type="PROSITE" id="PS50102"/>
    </source>
</evidence>
<dbReference type="RefSeq" id="XP_037141994.1">
    <property type="nucleotide sequence ID" value="XM_037286099.1"/>
</dbReference>
<dbReference type="CDD" id="cd12247">
    <property type="entry name" value="RRM2_U1A_like"/>
    <property type="match status" value="1"/>
</dbReference>
<keyword evidence="1" id="KW-0694">RNA-binding</keyword>
<dbReference type="GeneID" id="59233902"/>
<dbReference type="Pfam" id="PF00076">
    <property type="entry name" value="RRM_1"/>
    <property type="match status" value="1"/>
</dbReference>
<feature type="domain" description="RRM" evidence="2">
    <location>
        <begin position="223"/>
        <end position="294"/>
    </location>
</feature>
<dbReference type="EMBL" id="CP058604">
    <property type="protein sequence ID" value="QLG70266.1"/>
    <property type="molecule type" value="Genomic_DNA"/>
</dbReference>
<evidence type="ECO:0000313" key="3">
    <source>
        <dbReference type="EMBL" id="QLG70266.1"/>
    </source>
</evidence>
<evidence type="ECO:0000313" key="4">
    <source>
        <dbReference type="Proteomes" id="UP000509704"/>
    </source>
</evidence>
<name>A0A7H9AVC7_ZYGMR</name>
<dbReference type="InterPro" id="IPR000504">
    <property type="entry name" value="RRM_dom"/>
</dbReference>
<sequence>MHDLKTLYLQNIPSRPRSKANFTRLLLKHLNPKNEYVKNPRLPLPKNETVGNSKLQLLDTTNNIVAVSLSRSLKLRNQCFITFINHAAAQRFVETFGSKLMIGGRKIDIHFSNKDSLLGLALEDGAALDRALKTKQLKRKLASDSTKREQHLLKRRLRRLRFNLRSKGLDENTIGQICEAVKATKKQNITAKSISRNKVTNRKLGQGTTKLPASATSANPPNKILLIQNLPPDTTTEALKDVFQGENLVEIRLVNVRRVAFVEYQQIDDAKSIKDSLGDTCRFQNSDISIGFAK</sequence>
<dbReference type="AlphaFoldDB" id="A0A7H9AVC7"/>
<dbReference type="GO" id="GO:0003723">
    <property type="term" value="F:RNA binding"/>
    <property type="evidence" value="ECO:0007669"/>
    <property type="project" value="UniProtKB-UniRule"/>
</dbReference>
<dbReference type="InterPro" id="IPR012677">
    <property type="entry name" value="Nucleotide-bd_a/b_plait_sf"/>
</dbReference>
<dbReference type="PROSITE" id="PS50102">
    <property type="entry name" value="RRM"/>
    <property type="match status" value="1"/>
</dbReference>
<dbReference type="Gene3D" id="3.30.70.330">
    <property type="match status" value="2"/>
</dbReference>
<dbReference type="KEGG" id="zmk:HG535_0A02040"/>
<reference evidence="3 4" key="1">
    <citation type="submission" date="2020-07" db="EMBL/GenBank/DDBJ databases">
        <title>The yeast mating-type switching endonuclease HO is a domesticated member of an unorthodox homing genetic element family.</title>
        <authorList>
            <person name="Coughlan A.Y."/>
            <person name="Lombardi L."/>
            <person name="Braun-Galleani S."/>
            <person name="Martos A.R."/>
            <person name="Galeote V."/>
            <person name="Bigey F."/>
            <person name="Dequin S."/>
            <person name="Byrne K.P."/>
            <person name="Wolfe K.H."/>
        </authorList>
    </citation>
    <scope>NUCLEOTIDE SEQUENCE [LARGE SCALE GENOMIC DNA]</scope>
    <source>
        <strain evidence="3 4">NRRL Y-6702</strain>
    </source>
</reference>
<organism evidence="3 4">
    <name type="scientific">Zygotorulaspora mrakii</name>
    <name type="common">Zygosaccharomyces mrakii</name>
    <dbReference type="NCBI Taxonomy" id="42260"/>
    <lineage>
        <taxon>Eukaryota</taxon>
        <taxon>Fungi</taxon>
        <taxon>Dikarya</taxon>
        <taxon>Ascomycota</taxon>
        <taxon>Saccharomycotina</taxon>
        <taxon>Saccharomycetes</taxon>
        <taxon>Saccharomycetales</taxon>
        <taxon>Saccharomycetaceae</taxon>
        <taxon>Zygotorulaspora</taxon>
    </lineage>
</organism>